<organism evidence="3 4">
    <name type="scientific">Kutzneria chonburiensis</name>
    <dbReference type="NCBI Taxonomy" id="1483604"/>
    <lineage>
        <taxon>Bacteria</taxon>
        <taxon>Bacillati</taxon>
        <taxon>Actinomycetota</taxon>
        <taxon>Actinomycetes</taxon>
        <taxon>Pseudonocardiales</taxon>
        <taxon>Pseudonocardiaceae</taxon>
        <taxon>Kutzneria</taxon>
    </lineage>
</organism>
<accession>A0ABV6MQR8</accession>
<dbReference type="EMBL" id="JBHLUD010000004">
    <property type="protein sequence ID" value="MFC0542660.1"/>
    <property type="molecule type" value="Genomic_DNA"/>
</dbReference>
<feature type="region of interest" description="Disordered" evidence="1">
    <location>
        <begin position="27"/>
        <end position="53"/>
    </location>
</feature>
<name>A0ABV6MQR8_9PSEU</name>
<protein>
    <recommendedName>
        <fullName evidence="5">DUF4352 domain-containing protein</fullName>
    </recommendedName>
</protein>
<evidence type="ECO:0000256" key="1">
    <source>
        <dbReference type="SAM" id="MobiDB-lite"/>
    </source>
</evidence>
<gene>
    <name evidence="3" type="ORF">ACFFH7_14280</name>
</gene>
<dbReference type="PROSITE" id="PS51257">
    <property type="entry name" value="PROKAR_LIPOPROTEIN"/>
    <property type="match status" value="1"/>
</dbReference>
<sequence>MRPIFVLVAAATTLGLLAACSTPVAAPASTTSTTTTSTVATSTTTQAPADGSATHPFAFGHTWGGPGTLAVTVGVPAGYTPSGAFAPGSFPRAVVLDIEVANPADSPPLPAAAIIFQATAGNTTAEQMKDPTNGVGRPEASIEPGKSLKWKAAFIVPATPVDLTVQVKLVYSSVPAYFAGKI</sequence>
<feature type="signal peptide" evidence="2">
    <location>
        <begin position="1"/>
        <end position="18"/>
    </location>
</feature>
<keyword evidence="4" id="KW-1185">Reference proteome</keyword>
<reference evidence="3 4" key="1">
    <citation type="submission" date="2024-09" db="EMBL/GenBank/DDBJ databases">
        <authorList>
            <person name="Sun Q."/>
            <person name="Mori K."/>
        </authorList>
    </citation>
    <scope>NUCLEOTIDE SEQUENCE [LARGE SCALE GENOMIC DNA]</scope>
    <source>
        <strain evidence="3 4">TBRC 1432</strain>
    </source>
</reference>
<evidence type="ECO:0000313" key="3">
    <source>
        <dbReference type="EMBL" id="MFC0542660.1"/>
    </source>
</evidence>
<evidence type="ECO:0008006" key="5">
    <source>
        <dbReference type="Google" id="ProtNLM"/>
    </source>
</evidence>
<feature type="chain" id="PRO_5046319600" description="DUF4352 domain-containing protein" evidence="2">
    <location>
        <begin position="19"/>
        <end position="182"/>
    </location>
</feature>
<keyword evidence="2" id="KW-0732">Signal</keyword>
<feature type="compositionally biased region" description="Low complexity" evidence="1">
    <location>
        <begin position="27"/>
        <end position="49"/>
    </location>
</feature>
<comment type="caution">
    <text evidence="3">The sequence shown here is derived from an EMBL/GenBank/DDBJ whole genome shotgun (WGS) entry which is preliminary data.</text>
</comment>
<dbReference type="RefSeq" id="WP_273941076.1">
    <property type="nucleotide sequence ID" value="NZ_CP097263.1"/>
</dbReference>
<dbReference type="Proteomes" id="UP001589810">
    <property type="component" value="Unassembled WGS sequence"/>
</dbReference>
<proteinExistence type="predicted"/>
<evidence type="ECO:0000256" key="2">
    <source>
        <dbReference type="SAM" id="SignalP"/>
    </source>
</evidence>
<evidence type="ECO:0000313" key="4">
    <source>
        <dbReference type="Proteomes" id="UP001589810"/>
    </source>
</evidence>